<feature type="region of interest" description="Disordered" evidence="1">
    <location>
        <begin position="100"/>
        <end position="130"/>
    </location>
</feature>
<protein>
    <submittedName>
        <fullName evidence="2">Cleavage stimulation factor 77</fullName>
    </submittedName>
</protein>
<keyword evidence="3" id="KW-1185">Reference proteome</keyword>
<gene>
    <name evidence="2" type="ORF">STAS_19131</name>
</gene>
<dbReference type="Proteomes" id="UP000325081">
    <property type="component" value="Unassembled WGS sequence"/>
</dbReference>
<proteinExistence type="predicted"/>
<dbReference type="AlphaFoldDB" id="A0A5A7QD99"/>
<feature type="compositionally biased region" description="Low complexity" evidence="1">
    <location>
        <begin position="101"/>
        <end position="130"/>
    </location>
</feature>
<reference evidence="3" key="1">
    <citation type="journal article" date="2019" name="Curr. Biol.">
        <title>Genome Sequence of Striga asiatica Provides Insight into the Evolution of Plant Parasitism.</title>
        <authorList>
            <person name="Yoshida S."/>
            <person name="Kim S."/>
            <person name="Wafula E.K."/>
            <person name="Tanskanen J."/>
            <person name="Kim Y.M."/>
            <person name="Honaas L."/>
            <person name="Yang Z."/>
            <person name="Spallek T."/>
            <person name="Conn C.E."/>
            <person name="Ichihashi Y."/>
            <person name="Cheong K."/>
            <person name="Cui S."/>
            <person name="Der J.P."/>
            <person name="Gundlach H."/>
            <person name="Jiao Y."/>
            <person name="Hori C."/>
            <person name="Ishida J.K."/>
            <person name="Kasahara H."/>
            <person name="Kiba T."/>
            <person name="Kim M.S."/>
            <person name="Koo N."/>
            <person name="Laohavisit A."/>
            <person name="Lee Y.H."/>
            <person name="Lumba S."/>
            <person name="McCourt P."/>
            <person name="Mortimer J.C."/>
            <person name="Mutuku J.M."/>
            <person name="Nomura T."/>
            <person name="Sasaki-Sekimoto Y."/>
            <person name="Seto Y."/>
            <person name="Wang Y."/>
            <person name="Wakatake T."/>
            <person name="Sakakibara H."/>
            <person name="Demura T."/>
            <person name="Yamaguchi S."/>
            <person name="Yoneyama K."/>
            <person name="Manabe R.I."/>
            <person name="Nelson D.C."/>
            <person name="Schulman A.H."/>
            <person name="Timko M.P."/>
            <person name="dePamphilis C.W."/>
            <person name="Choi D."/>
            <person name="Shirasu K."/>
        </authorList>
    </citation>
    <scope>NUCLEOTIDE SEQUENCE [LARGE SCALE GENOMIC DNA]</scope>
    <source>
        <strain evidence="3">cv. UVA1</strain>
    </source>
</reference>
<evidence type="ECO:0000313" key="3">
    <source>
        <dbReference type="Proteomes" id="UP000325081"/>
    </source>
</evidence>
<comment type="caution">
    <text evidence="2">The sequence shown here is derived from an EMBL/GenBank/DDBJ whole genome shotgun (WGS) entry which is preliminary data.</text>
</comment>
<evidence type="ECO:0000313" key="2">
    <source>
        <dbReference type="EMBL" id="GER42347.1"/>
    </source>
</evidence>
<name>A0A5A7QD99_STRAF</name>
<sequence>MAINCGFYNLLPPHAAVIPPALRSFIAALPAAEGPQISADFVLSMCLQNPLPPQIPCPLIKPERPKKKRKAPDRDDVSAAARQPRRLDYFQFRHLMKAREAAANGNRSSSSGSASASSVSSGGRSNSSSA</sequence>
<organism evidence="2 3">
    <name type="scientific">Striga asiatica</name>
    <name type="common">Asiatic witchweed</name>
    <name type="synonym">Buchnera asiatica</name>
    <dbReference type="NCBI Taxonomy" id="4170"/>
    <lineage>
        <taxon>Eukaryota</taxon>
        <taxon>Viridiplantae</taxon>
        <taxon>Streptophyta</taxon>
        <taxon>Embryophyta</taxon>
        <taxon>Tracheophyta</taxon>
        <taxon>Spermatophyta</taxon>
        <taxon>Magnoliopsida</taxon>
        <taxon>eudicotyledons</taxon>
        <taxon>Gunneridae</taxon>
        <taxon>Pentapetalae</taxon>
        <taxon>asterids</taxon>
        <taxon>lamiids</taxon>
        <taxon>Lamiales</taxon>
        <taxon>Orobanchaceae</taxon>
        <taxon>Buchnereae</taxon>
        <taxon>Striga</taxon>
    </lineage>
</organism>
<dbReference type="EMBL" id="BKCP01006294">
    <property type="protein sequence ID" value="GER42347.1"/>
    <property type="molecule type" value="Genomic_DNA"/>
</dbReference>
<evidence type="ECO:0000256" key="1">
    <source>
        <dbReference type="SAM" id="MobiDB-lite"/>
    </source>
</evidence>
<accession>A0A5A7QD99</accession>
<feature type="region of interest" description="Disordered" evidence="1">
    <location>
        <begin position="55"/>
        <end position="85"/>
    </location>
</feature>